<organism evidence="2">
    <name type="scientific">Solanum chilense</name>
    <name type="common">Tomato</name>
    <name type="synonym">Lycopersicon chilense</name>
    <dbReference type="NCBI Taxonomy" id="4083"/>
    <lineage>
        <taxon>Eukaryota</taxon>
        <taxon>Viridiplantae</taxon>
        <taxon>Streptophyta</taxon>
        <taxon>Embryophyta</taxon>
        <taxon>Tracheophyta</taxon>
        <taxon>Spermatophyta</taxon>
        <taxon>Magnoliopsida</taxon>
        <taxon>eudicotyledons</taxon>
        <taxon>Gunneridae</taxon>
        <taxon>Pentapetalae</taxon>
        <taxon>asterids</taxon>
        <taxon>lamiids</taxon>
        <taxon>Solanales</taxon>
        <taxon>Solanaceae</taxon>
        <taxon>Solanoideae</taxon>
        <taxon>Solaneae</taxon>
        <taxon>Solanum</taxon>
        <taxon>Solanum subgen. Lycopersicon</taxon>
    </lineage>
</organism>
<name>A0A6N2AE29_SOLCI</name>
<evidence type="ECO:0000313" key="2">
    <source>
        <dbReference type="EMBL" id="TMW80647.1"/>
    </source>
</evidence>
<reference evidence="2" key="1">
    <citation type="submission" date="2019-05" db="EMBL/GenBank/DDBJ databases">
        <title>The de novo reference genome and transcriptome assemblies of the wild tomato species Solanum chilense.</title>
        <authorList>
            <person name="Stam R."/>
            <person name="Nosenko T."/>
            <person name="Hoerger A.C."/>
            <person name="Stephan W."/>
            <person name="Seidel M.A."/>
            <person name="Kuhn J.M.M."/>
            <person name="Haberer G."/>
            <person name="Tellier A."/>
        </authorList>
    </citation>
    <scope>NUCLEOTIDE SEQUENCE</scope>
    <source>
        <tissue evidence="2">Mature leaves</tissue>
    </source>
</reference>
<gene>
    <name evidence="2" type="ORF">EJD97_017340</name>
</gene>
<feature type="domain" description="DUF7895" evidence="1">
    <location>
        <begin position="77"/>
        <end position="137"/>
    </location>
</feature>
<dbReference type="InterPro" id="IPR057217">
    <property type="entry name" value="DUF7895"/>
</dbReference>
<feature type="non-terminal residue" evidence="2">
    <location>
        <position position="137"/>
    </location>
</feature>
<dbReference type="EMBL" id="RXGB01046034">
    <property type="protein sequence ID" value="TMW80647.1"/>
    <property type="molecule type" value="Genomic_DNA"/>
</dbReference>
<proteinExistence type="predicted"/>
<dbReference type="AlphaFoldDB" id="A0A6N2AE29"/>
<evidence type="ECO:0000259" key="1">
    <source>
        <dbReference type="Pfam" id="PF25433"/>
    </source>
</evidence>
<protein>
    <recommendedName>
        <fullName evidence="1">DUF7895 domain-containing protein</fullName>
    </recommendedName>
</protein>
<sequence>MGLRLHSLSVHNFSSITTTGSLKSRDCIKPARRVLKVSSTLVETAASIAVAATIVGAATTILVKRNKSSEAIEAPVRICEDCSGSGVCAECRGEGFVLKKMSDENAERARLMAKNAATRYTAGLPKKWGYCMKCNAA</sequence>
<accession>A0A6N2AE29</accession>
<dbReference type="Pfam" id="PF25433">
    <property type="entry name" value="DUF7895"/>
    <property type="match status" value="1"/>
</dbReference>
<dbReference type="PANTHER" id="PTHR37230:SF1">
    <property type="entry name" value="OS06G0731300 PROTEIN"/>
    <property type="match status" value="1"/>
</dbReference>
<dbReference type="PANTHER" id="PTHR37230">
    <property type="entry name" value="OS06G0731300 PROTEIN"/>
    <property type="match status" value="1"/>
</dbReference>
<comment type="caution">
    <text evidence="2">The sequence shown here is derived from an EMBL/GenBank/DDBJ whole genome shotgun (WGS) entry which is preliminary data.</text>
</comment>